<sequence>MMGLFGSKTFKPSTDIPDQSGKVFLVTGGNTGLGYEAIKQIASHSPQHIYLASRTPSKGQAAVAKLQEACPGANITFLPLDLASFESVAAAAHEFTAKESRLDCLLNNAGIMATPPGKTEEGYEVQFGTNHMGHALLTRLLMPTLQATTKLPGADVRIVNLTSEGHNFARTAPVLLDQAQLERSNAWTKYGYSKLANILFARELAIKYPNITSVAVHPGVIKTDLYLPNQKSNFIMRAGMAIGGSFMGTIETGALNSLWAATGKKGEIQSGAYYTPIGNRSQGSPCARNADLAAKLWEWTEKELVAKGY</sequence>
<reference evidence="4" key="1">
    <citation type="journal article" date="2023" name="Genome Biol. Evol.">
        <title>First Whole Genome Sequence and Flow Cytometry Genome Size Data for the Lichen-Forming Fungus Ramalina farinacea (Ascomycota).</title>
        <authorList>
            <person name="Llewellyn T."/>
            <person name="Mian S."/>
            <person name="Hill R."/>
            <person name="Leitch I.J."/>
            <person name="Gaya E."/>
        </authorList>
    </citation>
    <scope>NUCLEOTIDE SEQUENCE</scope>
    <source>
        <strain evidence="4">LIQ254RAFAR</strain>
    </source>
</reference>
<dbReference type="CDD" id="cd05327">
    <property type="entry name" value="retinol-DH_like_SDR_c_like"/>
    <property type="match status" value="1"/>
</dbReference>
<accession>A0AA43QYG5</accession>
<evidence type="ECO:0000313" key="4">
    <source>
        <dbReference type="EMBL" id="MDI1492605.1"/>
    </source>
</evidence>
<evidence type="ECO:0000256" key="1">
    <source>
        <dbReference type="ARBA" id="ARBA00006484"/>
    </source>
</evidence>
<dbReference type="PANTHER" id="PTHR24320">
    <property type="entry name" value="RETINOL DEHYDROGENASE"/>
    <property type="match status" value="1"/>
</dbReference>
<evidence type="ECO:0008006" key="6">
    <source>
        <dbReference type="Google" id="ProtNLM"/>
    </source>
</evidence>
<dbReference type="InterPro" id="IPR002347">
    <property type="entry name" value="SDR_fam"/>
</dbReference>
<protein>
    <recommendedName>
        <fullName evidence="6">Oxidoreductase</fullName>
    </recommendedName>
</protein>
<dbReference type="Proteomes" id="UP001161017">
    <property type="component" value="Unassembled WGS sequence"/>
</dbReference>
<comment type="similarity">
    <text evidence="1">Belongs to the short-chain dehydrogenases/reductases (SDR) family.</text>
</comment>
<dbReference type="PRINTS" id="PR00081">
    <property type="entry name" value="GDHRDH"/>
</dbReference>
<keyword evidence="5" id="KW-1185">Reference proteome</keyword>
<organism evidence="4 5">
    <name type="scientific">Ramalina farinacea</name>
    <dbReference type="NCBI Taxonomy" id="258253"/>
    <lineage>
        <taxon>Eukaryota</taxon>
        <taxon>Fungi</taxon>
        <taxon>Dikarya</taxon>
        <taxon>Ascomycota</taxon>
        <taxon>Pezizomycotina</taxon>
        <taxon>Lecanoromycetes</taxon>
        <taxon>OSLEUM clade</taxon>
        <taxon>Lecanoromycetidae</taxon>
        <taxon>Lecanorales</taxon>
        <taxon>Lecanorineae</taxon>
        <taxon>Ramalinaceae</taxon>
        <taxon>Ramalina</taxon>
    </lineage>
</organism>
<evidence type="ECO:0000313" key="5">
    <source>
        <dbReference type="Proteomes" id="UP001161017"/>
    </source>
</evidence>
<dbReference type="AlphaFoldDB" id="A0AA43QYG5"/>
<comment type="caution">
    <text evidence="4">The sequence shown here is derived from an EMBL/GenBank/DDBJ whole genome shotgun (WGS) entry which is preliminary data.</text>
</comment>
<gene>
    <name evidence="4" type="ORF">OHK93_004386</name>
</gene>
<dbReference type="Pfam" id="PF00106">
    <property type="entry name" value="adh_short"/>
    <property type="match status" value="1"/>
</dbReference>
<proteinExistence type="inferred from homology"/>
<keyword evidence="2" id="KW-0521">NADP</keyword>
<dbReference type="GO" id="GO:0016491">
    <property type="term" value="F:oxidoreductase activity"/>
    <property type="evidence" value="ECO:0007669"/>
    <property type="project" value="UniProtKB-KW"/>
</dbReference>
<keyword evidence="3" id="KW-0560">Oxidoreductase</keyword>
<dbReference type="SUPFAM" id="SSF51735">
    <property type="entry name" value="NAD(P)-binding Rossmann-fold domains"/>
    <property type="match status" value="1"/>
</dbReference>
<name>A0AA43QYG5_9LECA</name>
<dbReference type="InterPro" id="IPR036291">
    <property type="entry name" value="NAD(P)-bd_dom_sf"/>
</dbReference>
<evidence type="ECO:0000256" key="3">
    <source>
        <dbReference type="ARBA" id="ARBA00023002"/>
    </source>
</evidence>
<dbReference type="EMBL" id="JAPUFD010000020">
    <property type="protein sequence ID" value="MDI1492605.1"/>
    <property type="molecule type" value="Genomic_DNA"/>
</dbReference>
<evidence type="ECO:0000256" key="2">
    <source>
        <dbReference type="ARBA" id="ARBA00022857"/>
    </source>
</evidence>
<dbReference type="Gene3D" id="3.40.50.720">
    <property type="entry name" value="NAD(P)-binding Rossmann-like Domain"/>
    <property type="match status" value="1"/>
</dbReference>
<dbReference type="PANTHER" id="PTHR24320:SF282">
    <property type="entry name" value="WW DOMAIN-CONTAINING OXIDOREDUCTASE"/>
    <property type="match status" value="1"/>
</dbReference>